<feature type="transmembrane region" description="Helical" evidence="2">
    <location>
        <begin position="789"/>
        <end position="810"/>
    </location>
</feature>
<accession>U1N6F9</accession>
<dbReference type="Proteomes" id="UP000030649">
    <property type="component" value="Unassembled WGS sequence"/>
</dbReference>
<proteinExistence type="predicted"/>
<evidence type="ECO:0000256" key="1">
    <source>
        <dbReference type="SAM" id="MobiDB-lite"/>
    </source>
</evidence>
<dbReference type="Gene3D" id="2.60.40.10">
    <property type="entry name" value="Immunoglobulins"/>
    <property type="match status" value="2"/>
</dbReference>
<feature type="compositionally biased region" description="Low complexity" evidence="1">
    <location>
        <begin position="443"/>
        <end position="460"/>
    </location>
</feature>
<feature type="domain" description="PKD" evidence="3">
    <location>
        <begin position="635"/>
        <end position="687"/>
    </location>
</feature>
<dbReference type="STRING" id="1238424.J07HQW1_02275"/>
<evidence type="ECO:0000313" key="4">
    <source>
        <dbReference type="EMBL" id="ERG92240.1"/>
    </source>
</evidence>
<feature type="compositionally biased region" description="Polar residues" evidence="1">
    <location>
        <begin position="461"/>
        <end position="479"/>
    </location>
</feature>
<dbReference type="EMBL" id="KE356560">
    <property type="protein sequence ID" value="ERG92240.1"/>
    <property type="molecule type" value="Genomic_DNA"/>
</dbReference>
<dbReference type="CDD" id="cd00146">
    <property type="entry name" value="PKD"/>
    <property type="match status" value="1"/>
</dbReference>
<feature type="region of interest" description="Disordered" evidence="1">
    <location>
        <begin position="325"/>
        <end position="349"/>
    </location>
</feature>
<evidence type="ECO:0000313" key="5">
    <source>
        <dbReference type="Proteomes" id="UP000030649"/>
    </source>
</evidence>
<feature type="compositionally biased region" description="Low complexity" evidence="1">
    <location>
        <begin position="418"/>
        <end position="432"/>
    </location>
</feature>
<dbReference type="Pfam" id="PF00801">
    <property type="entry name" value="PKD"/>
    <property type="match status" value="2"/>
</dbReference>
<dbReference type="InterPro" id="IPR000601">
    <property type="entry name" value="PKD_dom"/>
</dbReference>
<dbReference type="PROSITE" id="PS50093">
    <property type="entry name" value="PKD"/>
    <property type="match status" value="1"/>
</dbReference>
<feature type="compositionally biased region" description="Acidic residues" evidence="1">
    <location>
        <begin position="393"/>
        <end position="402"/>
    </location>
</feature>
<feature type="compositionally biased region" description="Basic and acidic residues" evidence="1">
    <location>
        <begin position="403"/>
        <end position="417"/>
    </location>
</feature>
<sequence>MNTDATTTFRDLITITHNDPTDARPVTVEIDQPQSNQPDQGEADIAIGQDVTAGSGILTDDVAVADLGVGKQFRLGVGESTTVGLAIDTEGVDAGETVSTTFTIRAERISVSLPPTLITGTAAPTAEVTVDAGDEVSVGEFVDLTATGSTVTSLSSLVEGQVETPSETQAVIDGPFNLSADDSAVTSSGTIQATLDRSAVETPSEDIRIVHSPDGDNWTFLETDVTVKGQEGELILEATPQAERYGTVAVVDDSNVQFVWSGDLPESVAPRPSPDGGAGENVNTLTSQNTAGSDRIQMGRAMPTASVFLSTQNSELVDQLKTTAGITTTDTDTDTEQLQGEATPSGPTGFAVENMNFDERGSKNITVTLVDADGRQSIANTTIDVIDPSTGETDSEDDDSDSKEESQTPTEEQKQEQQPEQPEQVAPVSQEQGSDIEVDVETKTGTTAATGQEAQTQEQTSVDVTSISEDSLPEGQTQPNAVIATEASASVAAETGETENANADTDANAGSEKAAESEISGLEVSDADIITTTDEEVTLSGSRSTAGSTETVSVSRQVSAAVDIDPQSIQEDSEATVTLTADRSTLGEIDPDTAVIGHLTDDGWQVLDTDVAVRGESVVLAAETPGFSPFAIFANPDVQYTWTLPDGSTETGRDIQTAFTKPGIYEAQLTVTNSLGRSDTTTQTIIVNDIPAIENVSTTQTRAQAQTDGNETTLTANVSNKVGDISVRWEFPDGTIKTGQTVTYPTQKRQYAVQLHVEDEYGGEASSVETVVTPSQETLINQQTVPQQVLVPGILSVIGILGSVAGYRVVPWARILTRIRRNPRIVELGTPFYEHENRCLGVDSLVVEDDSRPIIAIRLSIVDDSGDKLLTKEITPDGTATTELGSYRYELTPATLYVPPSLSIDDTATHTIAVKTVNEKENTATKHTAEFTFDA</sequence>
<dbReference type="SUPFAM" id="SSF49299">
    <property type="entry name" value="PKD domain"/>
    <property type="match status" value="2"/>
</dbReference>
<feature type="region of interest" description="Disordered" evidence="1">
    <location>
        <begin position="380"/>
        <end position="479"/>
    </location>
</feature>
<keyword evidence="2" id="KW-1133">Transmembrane helix</keyword>
<feature type="compositionally biased region" description="Polar residues" evidence="1">
    <location>
        <begin position="336"/>
        <end position="346"/>
    </location>
</feature>
<feature type="region of interest" description="Disordered" evidence="1">
    <location>
        <begin position="492"/>
        <end position="529"/>
    </location>
</feature>
<protein>
    <submittedName>
        <fullName evidence="4">PKD domain protein</fullName>
    </submittedName>
</protein>
<evidence type="ECO:0000256" key="2">
    <source>
        <dbReference type="SAM" id="Phobius"/>
    </source>
</evidence>
<dbReference type="AlphaFoldDB" id="U1N6F9"/>
<gene>
    <name evidence="4" type="ORF">J07HQW1_02275</name>
</gene>
<dbReference type="HOGENOM" id="CLU_013946_0_0_2"/>
<dbReference type="InterPro" id="IPR035986">
    <property type="entry name" value="PKD_dom_sf"/>
</dbReference>
<dbReference type="SMART" id="SM00089">
    <property type="entry name" value="PKD"/>
    <property type="match status" value="2"/>
</dbReference>
<name>U1N6F9_9EURY</name>
<organism evidence="4 5">
    <name type="scientific">Haloquadratum walsbyi J07HQW1</name>
    <dbReference type="NCBI Taxonomy" id="1238424"/>
    <lineage>
        <taxon>Archaea</taxon>
        <taxon>Methanobacteriati</taxon>
        <taxon>Methanobacteriota</taxon>
        <taxon>Stenosarchaea group</taxon>
        <taxon>Halobacteria</taxon>
        <taxon>Halobacteriales</taxon>
        <taxon>Haloferacaceae</taxon>
        <taxon>Haloquadratum</taxon>
    </lineage>
</organism>
<dbReference type="InterPro" id="IPR022409">
    <property type="entry name" value="PKD/Chitinase_dom"/>
</dbReference>
<reference evidence="4 5" key="1">
    <citation type="journal article" date="2013" name="PLoS ONE">
        <title>Assembly-driven community genomics of a hypersaline microbial ecosystem.</title>
        <authorList>
            <person name="Podell S."/>
            <person name="Ugalde J.A."/>
            <person name="Narasingarao P."/>
            <person name="Banfield J.F."/>
            <person name="Heidelberg K.B."/>
            <person name="Allen E.E."/>
        </authorList>
    </citation>
    <scope>NUCLEOTIDE SEQUENCE [LARGE SCALE GENOMIC DNA]</scope>
    <source>
        <strain evidence="5">J07HQW1</strain>
    </source>
</reference>
<dbReference type="InterPro" id="IPR013783">
    <property type="entry name" value="Ig-like_fold"/>
</dbReference>
<keyword evidence="2" id="KW-0472">Membrane</keyword>
<evidence type="ECO:0000259" key="3">
    <source>
        <dbReference type="PROSITE" id="PS50093"/>
    </source>
</evidence>
<feature type="compositionally biased region" description="Low complexity" evidence="1">
    <location>
        <begin position="492"/>
        <end position="509"/>
    </location>
</feature>
<keyword evidence="2" id="KW-0812">Transmembrane</keyword>